<dbReference type="EMBL" id="RWGY01000051">
    <property type="protein sequence ID" value="TVU05719.1"/>
    <property type="molecule type" value="Genomic_DNA"/>
</dbReference>
<name>A0A5J9T2X7_9POAL</name>
<dbReference type="Proteomes" id="UP000324897">
    <property type="component" value="Unassembled WGS sequence"/>
</dbReference>
<gene>
    <name evidence="1" type="ORF">EJB05_48898</name>
</gene>
<dbReference type="Gramene" id="TVU05719">
    <property type="protein sequence ID" value="TVU05719"/>
    <property type="gene ID" value="EJB05_48898"/>
</dbReference>
<evidence type="ECO:0000313" key="2">
    <source>
        <dbReference type="Proteomes" id="UP000324897"/>
    </source>
</evidence>
<organism evidence="1 2">
    <name type="scientific">Eragrostis curvula</name>
    <name type="common">weeping love grass</name>
    <dbReference type="NCBI Taxonomy" id="38414"/>
    <lineage>
        <taxon>Eukaryota</taxon>
        <taxon>Viridiplantae</taxon>
        <taxon>Streptophyta</taxon>
        <taxon>Embryophyta</taxon>
        <taxon>Tracheophyta</taxon>
        <taxon>Spermatophyta</taxon>
        <taxon>Magnoliopsida</taxon>
        <taxon>Liliopsida</taxon>
        <taxon>Poales</taxon>
        <taxon>Poaceae</taxon>
        <taxon>PACMAD clade</taxon>
        <taxon>Chloridoideae</taxon>
        <taxon>Eragrostideae</taxon>
        <taxon>Eragrostidinae</taxon>
        <taxon>Eragrostis</taxon>
    </lineage>
</organism>
<sequence>MPWSGDNTKSVPHGLHLKVWQQAATFPLTVGKIRKCQCHLRGLLIGQAWPAMFQDCTKVQTSVQEER</sequence>
<protein>
    <submittedName>
        <fullName evidence="1">Uncharacterized protein</fullName>
    </submittedName>
</protein>
<dbReference type="AlphaFoldDB" id="A0A5J9T2X7"/>
<evidence type="ECO:0000313" key="1">
    <source>
        <dbReference type="EMBL" id="TVU05719.1"/>
    </source>
</evidence>
<reference evidence="1 2" key="1">
    <citation type="journal article" date="2019" name="Sci. Rep.">
        <title>A high-quality genome of Eragrostis curvula grass provides insights into Poaceae evolution and supports new strategies to enhance forage quality.</title>
        <authorList>
            <person name="Carballo J."/>
            <person name="Santos B.A.C.M."/>
            <person name="Zappacosta D."/>
            <person name="Garbus I."/>
            <person name="Selva J.P."/>
            <person name="Gallo C.A."/>
            <person name="Diaz A."/>
            <person name="Albertini E."/>
            <person name="Caccamo M."/>
            <person name="Echenique V."/>
        </authorList>
    </citation>
    <scope>NUCLEOTIDE SEQUENCE [LARGE SCALE GENOMIC DNA]</scope>
    <source>
        <strain evidence="2">cv. Victoria</strain>
        <tissue evidence="1">Leaf</tissue>
    </source>
</reference>
<feature type="non-terminal residue" evidence="1">
    <location>
        <position position="1"/>
    </location>
</feature>
<keyword evidence="2" id="KW-1185">Reference proteome</keyword>
<comment type="caution">
    <text evidence="1">The sequence shown here is derived from an EMBL/GenBank/DDBJ whole genome shotgun (WGS) entry which is preliminary data.</text>
</comment>
<proteinExistence type="predicted"/>
<accession>A0A5J9T2X7</accession>